<dbReference type="AlphaFoldDB" id="A0A1I2GX51"/>
<proteinExistence type="predicted"/>
<dbReference type="OrthoDB" id="9780765at2"/>
<organism evidence="1 2">
    <name type="scientific">Nannocystis exedens</name>
    <dbReference type="NCBI Taxonomy" id="54"/>
    <lineage>
        <taxon>Bacteria</taxon>
        <taxon>Pseudomonadati</taxon>
        <taxon>Myxococcota</taxon>
        <taxon>Polyangia</taxon>
        <taxon>Nannocystales</taxon>
        <taxon>Nannocystaceae</taxon>
        <taxon>Nannocystis</taxon>
    </lineage>
</organism>
<dbReference type="EMBL" id="FOMX01000035">
    <property type="protein sequence ID" value="SFF21357.1"/>
    <property type="molecule type" value="Genomic_DNA"/>
</dbReference>
<evidence type="ECO:0000313" key="2">
    <source>
        <dbReference type="Proteomes" id="UP000199400"/>
    </source>
</evidence>
<dbReference type="RefSeq" id="WP_096331835.1">
    <property type="nucleotide sequence ID" value="NZ_FOMX01000035.1"/>
</dbReference>
<dbReference type="Proteomes" id="UP000199400">
    <property type="component" value="Unassembled WGS sequence"/>
</dbReference>
<name>A0A1I2GX51_9BACT</name>
<reference evidence="2" key="1">
    <citation type="submission" date="2016-10" db="EMBL/GenBank/DDBJ databases">
        <authorList>
            <person name="Varghese N."/>
            <person name="Submissions S."/>
        </authorList>
    </citation>
    <scope>NUCLEOTIDE SEQUENCE [LARGE SCALE GENOMIC DNA]</scope>
    <source>
        <strain evidence="2">ATCC 25963</strain>
    </source>
</reference>
<keyword evidence="2" id="KW-1185">Reference proteome</keyword>
<protein>
    <submittedName>
        <fullName evidence="1">Uncharacterized protein</fullName>
    </submittedName>
</protein>
<sequence>MRKVGALTLTLADVAGGGQPYTPRTVARETVWRHHAGQPVYELVDADGAVHVMQSYSDQRVDQDEAALAELGDVLAPPDGWSFRVRVPAQDLLMEAVDGLAVVVQDERANTYQRAQP</sequence>
<evidence type="ECO:0000313" key="1">
    <source>
        <dbReference type="EMBL" id="SFF21357.1"/>
    </source>
</evidence>
<accession>A0A1I2GX51</accession>
<gene>
    <name evidence="1" type="ORF">SAMN02745121_07545</name>
</gene>